<protein>
    <submittedName>
        <fullName evidence="2">Uncharacterized protein</fullName>
    </submittedName>
</protein>
<proteinExistence type="predicted"/>
<organism evidence="2">
    <name type="scientific">Arundo donax</name>
    <name type="common">Giant reed</name>
    <name type="synonym">Donax arundinaceus</name>
    <dbReference type="NCBI Taxonomy" id="35708"/>
    <lineage>
        <taxon>Eukaryota</taxon>
        <taxon>Viridiplantae</taxon>
        <taxon>Streptophyta</taxon>
        <taxon>Embryophyta</taxon>
        <taxon>Tracheophyta</taxon>
        <taxon>Spermatophyta</taxon>
        <taxon>Magnoliopsida</taxon>
        <taxon>Liliopsida</taxon>
        <taxon>Poales</taxon>
        <taxon>Poaceae</taxon>
        <taxon>PACMAD clade</taxon>
        <taxon>Arundinoideae</taxon>
        <taxon>Arundineae</taxon>
        <taxon>Arundo</taxon>
    </lineage>
</organism>
<reference evidence="2" key="1">
    <citation type="submission" date="2014-09" db="EMBL/GenBank/DDBJ databases">
        <authorList>
            <person name="Magalhaes I.L.F."/>
            <person name="Oliveira U."/>
            <person name="Santos F.R."/>
            <person name="Vidigal T.H.D.A."/>
            <person name="Brescovit A.D."/>
            <person name="Santos A.J."/>
        </authorList>
    </citation>
    <scope>NUCLEOTIDE SEQUENCE</scope>
    <source>
        <tissue evidence="2">Shoot tissue taken approximately 20 cm above the soil surface</tissue>
    </source>
</reference>
<name>A0A0A9C179_ARUDO</name>
<evidence type="ECO:0000313" key="2">
    <source>
        <dbReference type="EMBL" id="JAD67115.1"/>
    </source>
</evidence>
<dbReference type="AlphaFoldDB" id="A0A0A9C179"/>
<feature type="region of interest" description="Disordered" evidence="1">
    <location>
        <begin position="1"/>
        <end position="23"/>
    </location>
</feature>
<dbReference type="EMBL" id="GBRH01230780">
    <property type="protein sequence ID" value="JAD67115.1"/>
    <property type="molecule type" value="Transcribed_RNA"/>
</dbReference>
<evidence type="ECO:0000256" key="1">
    <source>
        <dbReference type="SAM" id="MobiDB-lite"/>
    </source>
</evidence>
<sequence>MRVRPMGEKLELRPHLSDTRTRG</sequence>
<accession>A0A0A9C179</accession>
<reference evidence="2" key="2">
    <citation type="journal article" date="2015" name="Data Brief">
        <title>Shoot transcriptome of the giant reed, Arundo donax.</title>
        <authorList>
            <person name="Barrero R.A."/>
            <person name="Guerrero F.D."/>
            <person name="Moolhuijzen P."/>
            <person name="Goolsby J.A."/>
            <person name="Tidwell J."/>
            <person name="Bellgard S.E."/>
            <person name="Bellgard M.I."/>
        </authorList>
    </citation>
    <scope>NUCLEOTIDE SEQUENCE</scope>
    <source>
        <tissue evidence="2">Shoot tissue taken approximately 20 cm above the soil surface</tissue>
    </source>
</reference>